<gene>
    <name evidence="3" type="ORF">ACFQE6_08845</name>
</gene>
<name>A0ABD5SKR8_9EURY</name>
<evidence type="ECO:0000256" key="1">
    <source>
        <dbReference type="ARBA" id="ARBA00022679"/>
    </source>
</evidence>
<reference evidence="3 4" key="1">
    <citation type="journal article" date="2019" name="Int. J. Syst. Evol. Microbiol.">
        <title>The Global Catalogue of Microorganisms (GCM) 10K type strain sequencing project: providing services to taxonomists for standard genome sequencing and annotation.</title>
        <authorList>
            <consortium name="The Broad Institute Genomics Platform"/>
            <consortium name="The Broad Institute Genome Sequencing Center for Infectious Disease"/>
            <person name="Wu L."/>
            <person name="Ma J."/>
        </authorList>
    </citation>
    <scope>NUCLEOTIDE SEQUENCE [LARGE SCALE GENOMIC DNA]</scope>
    <source>
        <strain evidence="3 4">LMG 29247</strain>
    </source>
</reference>
<evidence type="ECO:0000313" key="4">
    <source>
        <dbReference type="Proteomes" id="UP001596383"/>
    </source>
</evidence>
<comment type="caution">
    <text evidence="3">The sequence shown here is derived from an EMBL/GenBank/DDBJ whole genome shotgun (WGS) entry which is preliminary data.</text>
</comment>
<feature type="compositionally biased region" description="Basic and acidic residues" evidence="2">
    <location>
        <begin position="352"/>
        <end position="367"/>
    </location>
</feature>
<dbReference type="SUPFAM" id="SSF89796">
    <property type="entry name" value="CoA-transferase family III (CaiB/BaiF)"/>
    <property type="match status" value="1"/>
</dbReference>
<evidence type="ECO:0000256" key="2">
    <source>
        <dbReference type="SAM" id="MobiDB-lite"/>
    </source>
</evidence>
<evidence type="ECO:0000313" key="3">
    <source>
        <dbReference type="EMBL" id="MFC6765110.1"/>
    </source>
</evidence>
<sequence>MQPFEEIDVLDLTQSIAGPVSTQFLAMLGANVVKVEPPEGDTFRGLLGGAMFASVNLAGKRSVCLDMKTDEGQAAARELADQADVVVESFRPGVVEKFGLDYDSVSETNEDVVYLSLTGFGQEGPYTEWPAYDPIIQAMSGLMSTIGYEDRPPVRIGASVIDWGTGTTAAFLLASALLEREQTGAGEYIDVNLFEVATAWMGYWIAHYTGSGEIAERSGTGFAGLAPNEVFHAADDDPFYLSVVNDHFFERLCETIDREDLITDDRFHTNEQRWENRADLREILNDEFSDCDRKDLCEQLASAGVPAGPLQHVDEVTEDPHLEARNMLTDSHNLYTDTPVKTANPPFSTTDGRPDLGERPPDQGEHTRAVLEELGYSDEQIERMIEAGAAGPSEGSQ</sequence>
<protein>
    <submittedName>
        <fullName evidence="3">CaiB/BaiF CoA transferase family protein</fullName>
    </submittedName>
</protein>
<dbReference type="Gene3D" id="3.30.1540.10">
    <property type="entry name" value="formyl-coa transferase, domain 3"/>
    <property type="match status" value="1"/>
</dbReference>
<accession>A0ABD5SKR8</accession>
<feature type="region of interest" description="Disordered" evidence="2">
    <location>
        <begin position="335"/>
        <end position="367"/>
    </location>
</feature>
<dbReference type="GO" id="GO:0016740">
    <property type="term" value="F:transferase activity"/>
    <property type="evidence" value="ECO:0007669"/>
    <property type="project" value="UniProtKB-KW"/>
</dbReference>
<dbReference type="InterPro" id="IPR023606">
    <property type="entry name" value="CoA-Trfase_III_dom_1_sf"/>
</dbReference>
<dbReference type="InterPro" id="IPR050483">
    <property type="entry name" value="CoA-transferase_III_domain"/>
</dbReference>
<dbReference type="InterPro" id="IPR003673">
    <property type="entry name" value="CoA-Trfase_fam_III"/>
</dbReference>
<keyword evidence="4" id="KW-1185">Reference proteome</keyword>
<dbReference type="PANTHER" id="PTHR48207:SF3">
    <property type="entry name" value="SUCCINATE--HYDROXYMETHYLGLUTARATE COA-TRANSFERASE"/>
    <property type="match status" value="1"/>
</dbReference>
<proteinExistence type="predicted"/>
<dbReference type="RefSeq" id="WP_273738146.1">
    <property type="nucleotide sequence ID" value="NZ_JAQIVI010000132.1"/>
</dbReference>
<dbReference type="EMBL" id="JBHSWV010000132">
    <property type="protein sequence ID" value="MFC6765110.1"/>
    <property type="molecule type" value="Genomic_DNA"/>
</dbReference>
<dbReference type="Proteomes" id="UP001596383">
    <property type="component" value="Unassembled WGS sequence"/>
</dbReference>
<dbReference type="PANTHER" id="PTHR48207">
    <property type="entry name" value="SUCCINATE--HYDROXYMETHYLGLUTARATE COA-TRANSFERASE"/>
    <property type="match status" value="1"/>
</dbReference>
<dbReference type="Gene3D" id="3.40.50.10540">
    <property type="entry name" value="Crotonobetainyl-coa:carnitine coa-transferase, domain 1"/>
    <property type="match status" value="1"/>
</dbReference>
<feature type="compositionally biased region" description="Polar residues" evidence="2">
    <location>
        <begin position="335"/>
        <end position="351"/>
    </location>
</feature>
<dbReference type="AlphaFoldDB" id="A0ABD5SKR8"/>
<dbReference type="Pfam" id="PF02515">
    <property type="entry name" value="CoA_transf_3"/>
    <property type="match status" value="1"/>
</dbReference>
<keyword evidence="1 3" id="KW-0808">Transferase</keyword>
<organism evidence="3 4">
    <name type="scientific">Natrinema soli</name>
    <dbReference type="NCBI Taxonomy" id="1930624"/>
    <lineage>
        <taxon>Archaea</taxon>
        <taxon>Methanobacteriati</taxon>
        <taxon>Methanobacteriota</taxon>
        <taxon>Stenosarchaea group</taxon>
        <taxon>Halobacteria</taxon>
        <taxon>Halobacteriales</taxon>
        <taxon>Natrialbaceae</taxon>
        <taxon>Natrinema</taxon>
    </lineage>
</organism>
<dbReference type="InterPro" id="IPR044855">
    <property type="entry name" value="CoA-Trfase_III_dom3_sf"/>
</dbReference>